<dbReference type="AlphaFoldDB" id="A0A2T4UL03"/>
<dbReference type="RefSeq" id="WP_107568561.1">
    <property type="nucleotide sequence ID" value="NZ_PYYB01000001.1"/>
</dbReference>
<reference evidence="1 2" key="1">
    <citation type="submission" date="2018-03" db="EMBL/GenBank/DDBJ databases">
        <title>Aquarubrobacter algicola gen. nov., sp. nov., a novel actinobacterium isolated from shallow eutrophic lake during the end of cyanobacterial harmful algal blooms.</title>
        <authorList>
            <person name="Chun S.J."/>
        </authorList>
    </citation>
    <scope>NUCLEOTIDE SEQUENCE [LARGE SCALE GENOMIC DNA]</scope>
    <source>
        <strain evidence="1 2">Seoho-28</strain>
    </source>
</reference>
<evidence type="ECO:0000313" key="1">
    <source>
        <dbReference type="EMBL" id="PTL59917.1"/>
    </source>
</evidence>
<gene>
    <name evidence="1" type="ORF">C7Y72_09790</name>
</gene>
<dbReference type="Proteomes" id="UP000240739">
    <property type="component" value="Unassembled WGS sequence"/>
</dbReference>
<protein>
    <submittedName>
        <fullName evidence="1">Uncharacterized protein</fullName>
    </submittedName>
</protein>
<dbReference type="OrthoDB" id="5244460at2"/>
<name>A0A2T4UL03_9ACTN</name>
<proteinExistence type="predicted"/>
<evidence type="ECO:0000313" key="2">
    <source>
        <dbReference type="Proteomes" id="UP000240739"/>
    </source>
</evidence>
<organism evidence="1 2">
    <name type="scientific">Paraconexibacter algicola</name>
    <dbReference type="NCBI Taxonomy" id="2133960"/>
    <lineage>
        <taxon>Bacteria</taxon>
        <taxon>Bacillati</taxon>
        <taxon>Actinomycetota</taxon>
        <taxon>Thermoleophilia</taxon>
        <taxon>Solirubrobacterales</taxon>
        <taxon>Paraconexibacteraceae</taxon>
        <taxon>Paraconexibacter</taxon>
    </lineage>
</organism>
<keyword evidence="2" id="KW-1185">Reference proteome</keyword>
<sequence length="67" mass="7187">MHAFHAHETLKELRAERDAVVAGAVTLDGPTLAELDEMIREAEVHWVGAAVTEIATLRAQLSGPQVG</sequence>
<dbReference type="EMBL" id="PYYB01000001">
    <property type="protein sequence ID" value="PTL59917.1"/>
    <property type="molecule type" value="Genomic_DNA"/>
</dbReference>
<comment type="caution">
    <text evidence="1">The sequence shown here is derived from an EMBL/GenBank/DDBJ whole genome shotgun (WGS) entry which is preliminary data.</text>
</comment>
<accession>A0A2T4UL03</accession>